<dbReference type="AlphaFoldDB" id="V9EAB9"/>
<evidence type="ECO:0000313" key="6">
    <source>
        <dbReference type="EMBL" id="ETI35478.1"/>
    </source>
</evidence>
<evidence type="ECO:0000256" key="4">
    <source>
        <dbReference type="ARBA" id="ARBA00022729"/>
    </source>
</evidence>
<dbReference type="OrthoDB" id="129868at2759"/>
<dbReference type="GO" id="GO:0005576">
    <property type="term" value="C:extracellular region"/>
    <property type="evidence" value="ECO:0007669"/>
    <property type="project" value="UniProtKB-SubCell"/>
</dbReference>
<feature type="chain" id="PRO_5028520007" description="RxLR effector protein" evidence="5">
    <location>
        <begin position="25"/>
        <end position="196"/>
    </location>
</feature>
<evidence type="ECO:0000256" key="2">
    <source>
        <dbReference type="ARBA" id="ARBA00010400"/>
    </source>
</evidence>
<reference evidence="6 7" key="1">
    <citation type="submission" date="2013-11" db="EMBL/GenBank/DDBJ databases">
        <title>The Genome Sequence of Phytophthora parasitica P1569.</title>
        <authorList>
            <consortium name="The Broad Institute Genomics Platform"/>
            <person name="Russ C."/>
            <person name="Tyler B."/>
            <person name="Panabieres F."/>
            <person name="Shan W."/>
            <person name="Tripathy S."/>
            <person name="Grunwald N."/>
            <person name="Machado M."/>
            <person name="Johnson C.S."/>
            <person name="Arredondo F."/>
            <person name="Hong C."/>
            <person name="Coffey M."/>
            <person name="Young S.K."/>
            <person name="Zeng Q."/>
            <person name="Gargeya S."/>
            <person name="Fitzgerald M."/>
            <person name="Abouelleil A."/>
            <person name="Alvarado L."/>
            <person name="Chapman S.B."/>
            <person name="Gainer-Dewar J."/>
            <person name="Goldberg J."/>
            <person name="Griggs A."/>
            <person name="Gujja S."/>
            <person name="Hansen M."/>
            <person name="Howarth C."/>
            <person name="Imamovic A."/>
            <person name="Ireland A."/>
            <person name="Larimer J."/>
            <person name="McCowan C."/>
            <person name="Murphy C."/>
            <person name="Pearson M."/>
            <person name="Poon T.W."/>
            <person name="Priest M."/>
            <person name="Roberts A."/>
            <person name="Saif S."/>
            <person name="Shea T."/>
            <person name="Sykes S."/>
            <person name="Wortman J."/>
            <person name="Nusbaum C."/>
            <person name="Birren B."/>
        </authorList>
    </citation>
    <scope>NUCLEOTIDE SEQUENCE [LARGE SCALE GENOMIC DNA]</scope>
    <source>
        <strain evidence="6 7">P1569</strain>
    </source>
</reference>
<evidence type="ECO:0000256" key="3">
    <source>
        <dbReference type="ARBA" id="ARBA00022525"/>
    </source>
</evidence>
<feature type="signal peptide" evidence="5">
    <location>
        <begin position="1"/>
        <end position="24"/>
    </location>
</feature>
<accession>V9EAB9</accession>
<keyword evidence="4 5" id="KW-0732">Signal</keyword>
<gene>
    <name evidence="6" type="ORF">F443_18181</name>
</gene>
<dbReference type="Pfam" id="PF16810">
    <property type="entry name" value="RXLR"/>
    <property type="match status" value="1"/>
</dbReference>
<dbReference type="InterPro" id="IPR031825">
    <property type="entry name" value="RXLR"/>
</dbReference>
<evidence type="ECO:0000313" key="7">
    <source>
        <dbReference type="Proteomes" id="UP000018721"/>
    </source>
</evidence>
<proteinExistence type="inferred from homology"/>
<dbReference type="EMBL" id="ANIZ01003130">
    <property type="protein sequence ID" value="ETI35478.1"/>
    <property type="molecule type" value="Genomic_DNA"/>
</dbReference>
<organism evidence="6 7">
    <name type="scientific">Phytophthora nicotianae P1569</name>
    <dbReference type="NCBI Taxonomy" id="1317065"/>
    <lineage>
        <taxon>Eukaryota</taxon>
        <taxon>Sar</taxon>
        <taxon>Stramenopiles</taxon>
        <taxon>Oomycota</taxon>
        <taxon>Peronosporomycetes</taxon>
        <taxon>Peronosporales</taxon>
        <taxon>Peronosporaceae</taxon>
        <taxon>Phytophthora</taxon>
    </lineage>
</organism>
<comment type="caution">
    <text evidence="6">The sequence shown here is derived from an EMBL/GenBank/DDBJ whole genome shotgun (WGS) entry which is preliminary data.</text>
</comment>
<keyword evidence="7" id="KW-1185">Reference proteome</keyword>
<comment type="function">
    <text evidence="5">Effector that suppresses plant defense responses during pathogen infection.</text>
</comment>
<comment type="similarity">
    <text evidence="2 5">Belongs to the RxLR effector family.</text>
</comment>
<evidence type="ECO:0000256" key="5">
    <source>
        <dbReference type="RuleBase" id="RU367124"/>
    </source>
</evidence>
<name>V9EAB9_PHYNI</name>
<comment type="domain">
    <text evidence="5">The RxLR-dEER motif acts to carry the protein into the host cell cytoplasm through binding to cell surface phosphatidylinositol-3-phosphate.</text>
</comment>
<dbReference type="HOGENOM" id="CLU_1392630_0_0_1"/>
<keyword evidence="3 5" id="KW-0964">Secreted</keyword>
<dbReference type="Proteomes" id="UP000018721">
    <property type="component" value="Unassembled WGS sequence"/>
</dbReference>
<evidence type="ECO:0000256" key="1">
    <source>
        <dbReference type="ARBA" id="ARBA00004613"/>
    </source>
</evidence>
<sequence length="196" mass="21631">MRSLNVVQMFAVVVALVATSSAASDSSPTIASDRSSSELKFPFSAVEKTDNNEKHFLRFLKVADKPVAGHEEEERAINFSFLKNIQKKLAGTAAFKAAKAAAAQKTAQTAKEEAAIVTMLKMQHGGCRAWQMALALGYFLHRDLLVLPMIAFDLNKMSDTDCRTRFRFDHDGLKRLVVLMQIPEDCAVLVESHATQ</sequence>
<comment type="subcellular location">
    <subcellularLocation>
        <location evidence="1 5">Secreted</location>
    </subcellularLocation>
</comment>
<protein>
    <recommendedName>
        <fullName evidence="5">RxLR effector protein</fullName>
    </recommendedName>
</protein>